<dbReference type="Gene3D" id="3.30.420.40">
    <property type="match status" value="1"/>
</dbReference>
<organism evidence="1 2">
    <name type="scientific">Ostreobium quekettii</name>
    <dbReference type="NCBI Taxonomy" id="121088"/>
    <lineage>
        <taxon>Eukaryota</taxon>
        <taxon>Viridiplantae</taxon>
        <taxon>Chlorophyta</taxon>
        <taxon>core chlorophytes</taxon>
        <taxon>Ulvophyceae</taxon>
        <taxon>TCBD clade</taxon>
        <taxon>Bryopsidales</taxon>
        <taxon>Ostreobineae</taxon>
        <taxon>Ostreobiaceae</taxon>
        <taxon>Ostreobium</taxon>
    </lineage>
</organism>
<evidence type="ECO:0008006" key="3">
    <source>
        <dbReference type="Google" id="ProtNLM"/>
    </source>
</evidence>
<dbReference type="EMBL" id="CAJHUC010000727">
    <property type="protein sequence ID" value="CAD7697900.1"/>
    <property type="molecule type" value="Genomic_DNA"/>
</dbReference>
<dbReference type="AlphaFoldDB" id="A0A8S1IT04"/>
<evidence type="ECO:0000313" key="1">
    <source>
        <dbReference type="EMBL" id="CAD7697900.1"/>
    </source>
</evidence>
<name>A0A8S1IT04_9CHLO</name>
<dbReference type="Proteomes" id="UP000708148">
    <property type="component" value="Unassembled WGS sequence"/>
</dbReference>
<accession>A0A8S1IT04</accession>
<dbReference type="SUPFAM" id="SSF53067">
    <property type="entry name" value="Actin-like ATPase domain"/>
    <property type="match status" value="1"/>
</dbReference>
<proteinExistence type="predicted"/>
<protein>
    <recommendedName>
        <fullName evidence="3">Actin-related protein 3</fullName>
    </recommendedName>
</protein>
<dbReference type="InterPro" id="IPR043129">
    <property type="entry name" value="ATPase_NBD"/>
</dbReference>
<sequence>MDGAQRPAIVMDCGTGYTKLGYAGNVEPSYCFPTAISSGPSAAQRSPSQQASGLEDLDFCIGDEALAHGPTCPVTYPIKHGMVENWGSIERFWQQCIFK</sequence>
<evidence type="ECO:0000313" key="2">
    <source>
        <dbReference type="Proteomes" id="UP000708148"/>
    </source>
</evidence>
<keyword evidence="2" id="KW-1185">Reference proteome</keyword>
<comment type="caution">
    <text evidence="1">The sequence shown here is derived from an EMBL/GenBank/DDBJ whole genome shotgun (WGS) entry which is preliminary data.</text>
</comment>
<dbReference type="Pfam" id="PF00022">
    <property type="entry name" value="Actin"/>
    <property type="match status" value="1"/>
</dbReference>
<dbReference type="OrthoDB" id="421448at2759"/>
<reference evidence="1" key="1">
    <citation type="submission" date="2020-12" db="EMBL/GenBank/DDBJ databases">
        <authorList>
            <person name="Iha C."/>
        </authorList>
    </citation>
    <scope>NUCLEOTIDE SEQUENCE</scope>
</reference>
<gene>
    <name evidence="1" type="ORF">OSTQU699_LOCUS3261</name>
</gene>
<dbReference type="InterPro" id="IPR004000">
    <property type="entry name" value="Actin"/>
</dbReference>